<dbReference type="InterPro" id="IPR027417">
    <property type="entry name" value="P-loop_NTPase"/>
</dbReference>
<evidence type="ECO:0000256" key="2">
    <source>
        <dbReference type="ARBA" id="ARBA00022448"/>
    </source>
</evidence>
<name>A0A645F3R6_9ZZZZ</name>
<comment type="caution">
    <text evidence="5">The sequence shown here is derived from an EMBL/GenBank/DDBJ whole genome shotgun (WGS) entry which is preliminary data.</text>
</comment>
<evidence type="ECO:0000259" key="4">
    <source>
        <dbReference type="PROSITE" id="PS50893"/>
    </source>
</evidence>
<dbReference type="InterPro" id="IPR003439">
    <property type="entry name" value="ABC_transporter-like_ATP-bd"/>
</dbReference>
<dbReference type="AlphaFoldDB" id="A0A645F3R6"/>
<dbReference type="SUPFAM" id="SSF52540">
    <property type="entry name" value="P-loop containing nucleoside triphosphate hydrolases"/>
    <property type="match status" value="1"/>
</dbReference>
<keyword evidence="5" id="KW-0067">ATP-binding</keyword>
<dbReference type="PANTHER" id="PTHR43820:SF5">
    <property type="entry name" value="HIGH-AFFINITY BRANCHED-CHAIN AMINO ACID TRANSPORT ATP-BINDING PROTEIN"/>
    <property type="match status" value="1"/>
</dbReference>
<evidence type="ECO:0000256" key="3">
    <source>
        <dbReference type="ARBA" id="ARBA00022970"/>
    </source>
</evidence>
<dbReference type="Pfam" id="PF00005">
    <property type="entry name" value="ABC_tran"/>
    <property type="match status" value="1"/>
</dbReference>
<evidence type="ECO:0000256" key="1">
    <source>
        <dbReference type="ARBA" id="ARBA00005417"/>
    </source>
</evidence>
<dbReference type="GO" id="GO:0016887">
    <property type="term" value="F:ATP hydrolysis activity"/>
    <property type="evidence" value="ECO:0007669"/>
    <property type="project" value="InterPro"/>
</dbReference>
<proteinExistence type="inferred from homology"/>
<dbReference type="GO" id="GO:0005524">
    <property type="term" value="F:ATP binding"/>
    <property type="evidence" value="ECO:0007669"/>
    <property type="project" value="UniProtKB-KW"/>
</dbReference>
<keyword evidence="5" id="KW-0547">Nucleotide-binding</keyword>
<reference evidence="5" key="1">
    <citation type="submission" date="2019-08" db="EMBL/GenBank/DDBJ databases">
        <authorList>
            <person name="Kucharzyk K."/>
            <person name="Murdoch R.W."/>
            <person name="Higgins S."/>
            <person name="Loffler F."/>
        </authorList>
    </citation>
    <scope>NUCLEOTIDE SEQUENCE</scope>
</reference>
<keyword evidence="2" id="KW-0813">Transport</keyword>
<organism evidence="5">
    <name type="scientific">bioreactor metagenome</name>
    <dbReference type="NCBI Taxonomy" id="1076179"/>
    <lineage>
        <taxon>unclassified sequences</taxon>
        <taxon>metagenomes</taxon>
        <taxon>ecological metagenomes</taxon>
    </lineage>
</organism>
<dbReference type="PROSITE" id="PS50893">
    <property type="entry name" value="ABC_TRANSPORTER_2"/>
    <property type="match status" value="1"/>
</dbReference>
<sequence length="189" mass="21125">MVGLLPSRSGKIYFCNNDVTKTSPSARSNAGIAYVPQGREIISDFTVEENLELGAMAHLKTNPKTMAQRKEMVFKYFPALKEHLHRKGGVLSGGQQQQLAIGRALMSMPNLIILDEPTDGIQPNVVAELANILNRIRKELFVTIVIVEQNLKFAFKIAEKYVIIQKGEIVLQGKTSELNEEIIRKYLSV</sequence>
<comment type="similarity">
    <text evidence="1">Belongs to the ABC transporter superfamily.</text>
</comment>
<dbReference type="EMBL" id="VSSQ01053211">
    <property type="protein sequence ID" value="MPN07254.1"/>
    <property type="molecule type" value="Genomic_DNA"/>
</dbReference>
<keyword evidence="3" id="KW-0029">Amino-acid transport</keyword>
<dbReference type="GO" id="GO:0015807">
    <property type="term" value="P:L-amino acid transport"/>
    <property type="evidence" value="ECO:0007669"/>
    <property type="project" value="TreeGrafter"/>
</dbReference>
<dbReference type="Gene3D" id="3.40.50.300">
    <property type="entry name" value="P-loop containing nucleotide triphosphate hydrolases"/>
    <property type="match status" value="1"/>
</dbReference>
<feature type="domain" description="ABC transporter" evidence="4">
    <location>
        <begin position="2"/>
        <end position="189"/>
    </location>
</feature>
<dbReference type="GO" id="GO:0015658">
    <property type="term" value="F:branched-chain amino acid transmembrane transporter activity"/>
    <property type="evidence" value="ECO:0007669"/>
    <property type="project" value="TreeGrafter"/>
</dbReference>
<dbReference type="PANTHER" id="PTHR43820">
    <property type="entry name" value="HIGH-AFFINITY BRANCHED-CHAIN AMINO ACID TRANSPORT ATP-BINDING PROTEIN LIVF"/>
    <property type="match status" value="1"/>
</dbReference>
<evidence type="ECO:0000313" key="5">
    <source>
        <dbReference type="EMBL" id="MPN07254.1"/>
    </source>
</evidence>
<accession>A0A645F3R6</accession>
<protein>
    <submittedName>
        <fullName evidence="5">High-affinity branched-chain amino acid transport ATP-binding protein LivF</fullName>
    </submittedName>
</protein>
<gene>
    <name evidence="5" type="primary">livF_82</name>
    <name evidence="5" type="ORF">SDC9_154520</name>
</gene>
<dbReference type="InterPro" id="IPR052156">
    <property type="entry name" value="BCAA_Transport_ATP-bd_LivF"/>
</dbReference>